<evidence type="ECO:0000313" key="2">
    <source>
        <dbReference type="Proteomes" id="UP000433471"/>
    </source>
</evidence>
<sequence length="107" mass="12244">MLDLKELVAKMCAEGGTGATVTERWIIAVDFNGKISIMGLPQVEYDVTYDVEEMGFQEDIDFPMGVFSVAVRPEWRASDREMPHILDNVERHIDEDDVIILWQPDKD</sequence>
<proteinExistence type="predicted"/>
<gene>
    <name evidence="1" type="ORF">Kuja_1620</name>
</gene>
<name>A0A6B9J9B2_9CAUD</name>
<accession>A0A6B9J9B2</accession>
<evidence type="ECO:0000313" key="1">
    <source>
        <dbReference type="EMBL" id="QGZ16153.1"/>
    </source>
</evidence>
<dbReference type="Proteomes" id="UP000433471">
    <property type="component" value="Segment"/>
</dbReference>
<dbReference type="EMBL" id="MN718199">
    <property type="protein sequence ID" value="QGZ16153.1"/>
    <property type="molecule type" value="Genomic_DNA"/>
</dbReference>
<reference evidence="1 2" key="1">
    <citation type="submission" date="2019-11" db="EMBL/GenBank/DDBJ databases">
        <title>Characterization of a novel member of the family Ackermannviridae.</title>
        <authorList>
            <person name="Maina A.N."/>
            <person name="Mwaura F.B."/>
            <person name="Jumba M."/>
        </authorList>
    </citation>
    <scope>NUCLEOTIDE SEQUENCE [LARGE SCALE GENOMIC DNA]</scope>
</reference>
<organism evidence="1 2">
    <name type="scientific">Vibrio phage vB_VchM_Kuja</name>
    <dbReference type="NCBI Taxonomy" id="2686437"/>
    <lineage>
        <taxon>Viruses</taxon>
        <taxon>Duplodnaviria</taxon>
        <taxon>Heunggongvirae</taxon>
        <taxon>Uroviricota</taxon>
        <taxon>Caudoviricetes</taxon>
        <taxon>Pantevenvirales</taxon>
        <taxon>Ackermannviridae</taxon>
        <taxon>Kujavirus</taxon>
        <taxon>Kujavirus kuja</taxon>
    </lineage>
</organism>
<keyword evidence="2" id="KW-1185">Reference proteome</keyword>
<protein>
    <submittedName>
        <fullName evidence="1">Uncharacterized protein</fullName>
    </submittedName>
</protein>